<name>A0A5A7NNX2_9MICC</name>
<dbReference type="Proteomes" id="UP000325307">
    <property type="component" value="Unassembled WGS sequence"/>
</dbReference>
<dbReference type="Pfam" id="PF02230">
    <property type="entry name" value="Abhydrolase_2"/>
    <property type="match status" value="1"/>
</dbReference>
<dbReference type="PANTHER" id="PTHR10655:SF70">
    <property type="entry name" value="PHOSPHOLIPASE_CARBOXYLESTERASE_THIOESTERASE DOMAIN-CONTAINING PROTEIN"/>
    <property type="match status" value="1"/>
</dbReference>
<protein>
    <recommendedName>
        <fullName evidence="2">Phospholipase/carboxylesterase/thioesterase domain-containing protein</fullName>
    </recommendedName>
</protein>
<dbReference type="InterPro" id="IPR003140">
    <property type="entry name" value="PLipase/COase/thioEstase"/>
</dbReference>
<dbReference type="SUPFAM" id="SSF53474">
    <property type="entry name" value="alpha/beta-Hydrolases"/>
    <property type="match status" value="1"/>
</dbReference>
<dbReference type="GO" id="GO:0052689">
    <property type="term" value="F:carboxylic ester hydrolase activity"/>
    <property type="evidence" value="ECO:0007669"/>
    <property type="project" value="TreeGrafter"/>
</dbReference>
<keyword evidence="4" id="KW-1185">Reference proteome</keyword>
<dbReference type="AlphaFoldDB" id="A0A5A7NNX2"/>
<evidence type="ECO:0000259" key="2">
    <source>
        <dbReference type="Pfam" id="PF02230"/>
    </source>
</evidence>
<comment type="caution">
    <text evidence="3">The sequence shown here is derived from an EMBL/GenBank/DDBJ whole genome shotgun (WGS) entry which is preliminary data.</text>
</comment>
<dbReference type="EMBL" id="BKDJ01000004">
    <property type="protein sequence ID" value="GER22614.1"/>
    <property type="molecule type" value="Genomic_DNA"/>
</dbReference>
<reference evidence="3 4" key="1">
    <citation type="submission" date="2019-09" db="EMBL/GenBank/DDBJ databases">
        <title>Arthrobacter zafarii sp. nov., a moderately thermotolerant and halotolerant actinobacterium isolated from Cholistan desert soil of Pakistan.</title>
        <authorList>
            <person name="Amin A."/>
            <person name="Ahmed I."/>
            <person name="Khalid N."/>
            <person name="Schumann P."/>
            <person name="Busse H.J."/>
            <person name="Khan I.U."/>
            <person name="Li S."/>
            <person name="Li W.J."/>
        </authorList>
    </citation>
    <scope>NUCLEOTIDE SEQUENCE [LARGE SCALE GENOMIC DNA]</scope>
    <source>
        <strain evidence="3 4">NCCP-1664</strain>
    </source>
</reference>
<feature type="domain" description="Phospholipase/carboxylesterase/thioesterase" evidence="2">
    <location>
        <begin position="67"/>
        <end position="213"/>
    </location>
</feature>
<comment type="similarity">
    <text evidence="1">Belongs to the AB hydrolase superfamily. AB hydrolase 2 family.</text>
</comment>
<gene>
    <name evidence="3" type="ORF">NCCP1664_11110</name>
</gene>
<organism evidence="3 4">
    <name type="scientific">Zafaria cholistanensis</name>
    <dbReference type="NCBI Taxonomy" id="1682741"/>
    <lineage>
        <taxon>Bacteria</taxon>
        <taxon>Bacillati</taxon>
        <taxon>Actinomycetota</taxon>
        <taxon>Actinomycetes</taxon>
        <taxon>Micrococcales</taxon>
        <taxon>Micrococcaceae</taxon>
        <taxon>Zafaria</taxon>
    </lineage>
</organism>
<proteinExistence type="inferred from homology"/>
<evidence type="ECO:0000313" key="4">
    <source>
        <dbReference type="Proteomes" id="UP000325307"/>
    </source>
</evidence>
<dbReference type="PANTHER" id="PTHR10655">
    <property type="entry name" value="LYSOPHOSPHOLIPASE-RELATED"/>
    <property type="match status" value="1"/>
</dbReference>
<dbReference type="InterPro" id="IPR050565">
    <property type="entry name" value="LYPA1-2/EST-like"/>
</dbReference>
<dbReference type="GO" id="GO:0005737">
    <property type="term" value="C:cytoplasm"/>
    <property type="evidence" value="ECO:0007669"/>
    <property type="project" value="TreeGrafter"/>
</dbReference>
<evidence type="ECO:0000256" key="1">
    <source>
        <dbReference type="ARBA" id="ARBA00006499"/>
    </source>
</evidence>
<dbReference type="GO" id="GO:0008474">
    <property type="term" value="F:palmitoyl-(protein) hydrolase activity"/>
    <property type="evidence" value="ECO:0007669"/>
    <property type="project" value="TreeGrafter"/>
</dbReference>
<dbReference type="Gene3D" id="3.40.50.1820">
    <property type="entry name" value="alpha/beta hydrolase"/>
    <property type="match status" value="1"/>
</dbReference>
<evidence type="ECO:0000313" key="3">
    <source>
        <dbReference type="EMBL" id="GER22614.1"/>
    </source>
</evidence>
<accession>A0A5A7NNX2</accession>
<sequence length="229" mass="24897">MGMSQTPWNPVVLWSRPEAARAGTPLLVMFHGYLSNEQDLMGLAPLLPQEFTLASVRAPQPLGPGHTWFPLMHEPDFSVEKVTASVGDVWAWLDTVKGNHSSVTLLGFSMGMAVATSALRHRPAEVAAVVGLSGFVIPSGGNPFFDDEATKALRPPVFWGRGDADFVITPDKVAFTHQWLDGHASATKAEYPGMQHNINQEEMEDVRSFLREHVLGRAQVLDGAATPDS</sequence>
<dbReference type="InterPro" id="IPR029058">
    <property type="entry name" value="AB_hydrolase_fold"/>
</dbReference>